<dbReference type="EMBL" id="HF951689">
    <property type="protein sequence ID" value="CCW36224.1"/>
    <property type="molecule type" value="Genomic_DNA"/>
</dbReference>
<name>S0EWS9_CHTCT</name>
<dbReference type="InterPro" id="IPR016040">
    <property type="entry name" value="NAD(P)-bd_dom"/>
</dbReference>
<dbReference type="Pfam" id="PF16363">
    <property type="entry name" value="GDP_Man_Dehyd"/>
    <property type="match status" value="1"/>
</dbReference>
<protein>
    <submittedName>
        <fullName evidence="2">Nucleoside-diphosphate-sugar epimerases</fullName>
        <ecNumber evidence="2">5.1.3.2</ecNumber>
    </submittedName>
</protein>
<proteinExistence type="predicted"/>
<dbReference type="STRING" id="454171.CP488_01671"/>
<dbReference type="eggNOG" id="COG0451">
    <property type="taxonomic scope" value="Bacteria"/>
</dbReference>
<dbReference type="PANTHER" id="PTHR43000">
    <property type="entry name" value="DTDP-D-GLUCOSE 4,6-DEHYDRATASE-RELATED"/>
    <property type="match status" value="1"/>
</dbReference>
<evidence type="ECO:0000313" key="2">
    <source>
        <dbReference type="EMBL" id="CCW36224.1"/>
    </source>
</evidence>
<organism evidence="2 3">
    <name type="scientific">Chthonomonas calidirosea (strain DSM 23976 / ICMP 18418 / T49)</name>
    <dbReference type="NCBI Taxonomy" id="1303518"/>
    <lineage>
        <taxon>Bacteria</taxon>
        <taxon>Bacillati</taxon>
        <taxon>Armatimonadota</taxon>
        <taxon>Chthonomonadia</taxon>
        <taxon>Chthonomonadales</taxon>
        <taxon>Chthonomonadaceae</taxon>
        <taxon>Chthonomonas</taxon>
    </lineage>
</organism>
<dbReference type="GO" id="GO:0003978">
    <property type="term" value="F:UDP-glucose 4-epimerase activity"/>
    <property type="evidence" value="ECO:0007669"/>
    <property type="project" value="UniProtKB-EC"/>
</dbReference>
<dbReference type="SUPFAM" id="SSF51735">
    <property type="entry name" value="NAD(P)-binding Rossmann-fold domains"/>
    <property type="match status" value="1"/>
</dbReference>
<dbReference type="RefSeq" id="WP_016483738.1">
    <property type="nucleotide sequence ID" value="NC_021487.1"/>
</dbReference>
<dbReference type="PATRIC" id="fig|1303518.3.peg.2521"/>
<feature type="domain" description="NAD(P)-binding" evidence="1">
    <location>
        <begin position="17"/>
        <end position="314"/>
    </location>
</feature>
<dbReference type="HOGENOM" id="CLU_007383_1_7_0"/>
<reference evidence="3" key="1">
    <citation type="submission" date="2013-03" db="EMBL/GenBank/DDBJ databases">
        <title>Genome sequence of Chthonomonas calidirosea, the first sequenced genome from the Armatimonadetes phylum (formally candidate division OP10).</title>
        <authorList>
            <person name="Lee K.C.Y."/>
            <person name="Morgan X.C."/>
            <person name="Dunfield P.F."/>
            <person name="Tamas I."/>
            <person name="Houghton K.M."/>
            <person name="Vyssotski M."/>
            <person name="Ryan J.L.J."/>
            <person name="Lagutin K."/>
            <person name="McDonald I.R."/>
            <person name="Stott M.B."/>
        </authorList>
    </citation>
    <scope>NUCLEOTIDE SEQUENCE [LARGE SCALE GENOMIC DNA]</scope>
    <source>
        <strain evidence="3">DSM 23976 / ICMP 18418 / T49</strain>
    </source>
</reference>
<dbReference type="InterPro" id="IPR036291">
    <property type="entry name" value="NAD(P)-bd_dom_sf"/>
</dbReference>
<keyword evidence="3" id="KW-1185">Reference proteome</keyword>
<evidence type="ECO:0000259" key="1">
    <source>
        <dbReference type="Pfam" id="PF16363"/>
    </source>
</evidence>
<accession>S0EWS9</accession>
<dbReference type="EC" id="5.1.3.2" evidence="2"/>
<gene>
    <name evidence="2" type="ORF">CCALI_02420</name>
</gene>
<dbReference type="AlphaFoldDB" id="S0EWS9"/>
<keyword evidence="2" id="KW-0413">Isomerase</keyword>
<dbReference type="Proteomes" id="UP000014227">
    <property type="component" value="Chromosome I"/>
</dbReference>
<sequence>MSLNAYEESFRNTAIVVTGAAGFIGSHLVEHLVTLGAKVTAVDNLQAGSWANLRAVSDRVVFAECDVRDADAMGALVEKVQPNYVFHLAANASVPGSVQDPVYDFEANCVGTFRVLNALRGQMACRKVVVASSGAVYGEPEAFPITEESPLRPISPYGASKLNTEITAQMMHRVYQVPVVIARLFNAYGPRMARFVVLDFLKKLQRDPYRLEVLGTGQQIRDFTYVADTVQGLLALALKGDCGEAYNVSSGKNCSVTDLANAIIAARGLSGKTRIEYTGKSWVGDAQRWEVSITRLKALGYQPQYTLEEGLRETIVWFDTTYGPTAM</sequence>
<evidence type="ECO:0000313" key="3">
    <source>
        <dbReference type="Proteomes" id="UP000014227"/>
    </source>
</evidence>
<dbReference type="Gene3D" id="3.40.50.720">
    <property type="entry name" value="NAD(P)-binding Rossmann-like Domain"/>
    <property type="match status" value="1"/>
</dbReference>
<dbReference type="KEGG" id="ccz:CCALI_02420"/>
<dbReference type="InParanoid" id="S0EWS9"/>